<dbReference type="STRING" id="988821.SAMN05421867_101151"/>
<evidence type="ECO:0000256" key="5">
    <source>
        <dbReference type="ARBA" id="ARBA00023163"/>
    </source>
</evidence>
<evidence type="ECO:0000313" key="8">
    <source>
        <dbReference type="Proteomes" id="UP000199012"/>
    </source>
</evidence>
<dbReference type="EMBL" id="FOKA01000001">
    <property type="protein sequence ID" value="SFA71140.1"/>
    <property type="molecule type" value="Genomic_DNA"/>
</dbReference>
<dbReference type="PROSITE" id="PS50931">
    <property type="entry name" value="HTH_LYSR"/>
    <property type="match status" value="1"/>
</dbReference>
<comment type="similarity">
    <text evidence="1">Belongs to the LysR transcriptional regulatory family.</text>
</comment>
<dbReference type="InterPro" id="IPR036390">
    <property type="entry name" value="WH_DNA-bd_sf"/>
</dbReference>
<dbReference type="SUPFAM" id="SSF53850">
    <property type="entry name" value="Periplasmic binding protein-like II"/>
    <property type="match status" value="1"/>
</dbReference>
<dbReference type="GO" id="GO:0003677">
    <property type="term" value="F:DNA binding"/>
    <property type="evidence" value="ECO:0007669"/>
    <property type="project" value="UniProtKB-KW"/>
</dbReference>
<evidence type="ECO:0000256" key="2">
    <source>
        <dbReference type="ARBA" id="ARBA00023015"/>
    </source>
</evidence>
<evidence type="ECO:0000259" key="6">
    <source>
        <dbReference type="PROSITE" id="PS50931"/>
    </source>
</evidence>
<accession>A0A1I0V4Y0</accession>
<feature type="domain" description="HTH lysR-type" evidence="6">
    <location>
        <begin position="3"/>
        <end position="59"/>
    </location>
</feature>
<evidence type="ECO:0000313" key="7">
    <source>
        <dbReference type="EMBL" id="SFA71140.1"/>
    </source>
</evidence>
<dbReference type="InterPro" id="IPR036388">
    <property type="entry name" value="WH-like_DNA-bd_sf"/>
</dbReference>
<dbReference type="Gene3D" id="1.10.10.10">
    <property type="entry name" value="Winged helix-like DNA-binding domain superfamily/Winged helix DNA-binding domain"/>
    <property type="match status" value="1"/>
</dbReference>
<gene>
    <name evidence="7" type="ORF">SAMN05421867_101151</name>
</gene>
<evidence type="ECO:0000256" key="4">
    <source>
        <dbReference type="ARBA" id="ARBA00023159"/>
    </source>
</evidence>
<keyword evidence="4" id="KW-0010">Activator</keyword>
<evidence type="ECO:0000256" key="3">
    <source>
        <dbReference type="ARBA" id="ARBA00023125"/>
    </source>
</evidence>
<dbReference type="NCBIfam" id="TIGR03298">
    <property type="entry name" value="argP"/>
    <property type="match status" value="1"/>
</dbReference>
<dbReference type="Proteomes" id="UP000199012">
    <property type="component" value="Unassembled WGS sequence"/>
</dbReference>
<dbReference type="Pfam" id="PF00126">
    <property type="entry name" value="HTH_1"/>
    <property type="match status" value="1"/>
</dbReference>
<keyword evidence="3" id="KW-0238">DNA-binding</keyword>
<dbReference type="NCBIfam" id="NF002964">
    <property type="entry name" value="PRK03635.1"/>
    <property type="match status" value="1"/>
</dbReference>
<keyword evidence="8" id="KW-1185">Reference proteome</keyword>
<reference evidence="8" key="1">
    <citation type="submission" date="2016-10" db="EMBL/GenBank/DDBJ databases">
        <authorList>
            <person name="Varghese N."/>
            <person name="Submissions S."/>
        </authorList>
    </citation>
    <scope>NUCLEOTIDE SEQUENCE [LARGE SCALE GENOMIC DNA]</scope>
    <source>
        <strain evidence="8">CGMCC 4.6945</strain>
    </source>
</reference>
<dbReference type="OrthoDB" id="3252676at2"/>
<dbReference type="PANTHER" id="PTHR30579:SF2">
    <property type="entry name" value="HTH-TYPE TRANSCRIPTIONAL REGULATOR ARGP"/>
    <property type="match status" value="1"/>
</dbReference>
<dbReference type="InterPro" id="IPR017685">
    <property type="entry name" value="ArgP"/>
</dbReference>
<dbReference type="GO" id="GO:0003700">
    <property type="term" value="F:DNA-binding transcription factor activity"/>
    <property type="evidence" value="ECO:0007669"/>
    <property type="project" value="InterPro"/>
</dbReference>
<keyword evidence="5" id="KW-0804">Transcription</keyword>
<dbReference type="Pfam" id="PF03466">
    <property type="entry name" value="LysR_substrate"/>
    <property type="match status" value="1"/>
</dbReference>
<dbReference type="AlphaFoldDB" id="A0A1I0V4Y0"/>
<organism evidence="7 8">
    <name type="scientific">Cellulomonas marina</name>
    <dbReference type="NCBI Taxonomy" id="988821"/>
    <lineage>
        <taxon>Bacteria</taxon>
        <taxon>Bacillati</taxon>
        <taxon>Actinomycetota</taxon>
        <taxon>Actinomycetes</taxon>
        <taxon>Micrococcales</taxon>
        <taxon>Cellulomonadaceae</taxon>
        <taxon>Cellulomonas</taxon>
    </lineage>
</organism>
<dbReference type="PANTHER" id="PTHR30579">
    <property type="entry name" value="TRANSCRIPTIONAL REGULATOR"/>
    <property type="match status" value="1"/>
</dbReference>
<protein>
    <submittedName>
        <fullName evidence="7">LysR family transcriptional regulator, chromosome initiation inhibitor</fullName>
    </submittedName>
</protein>
<keyword evidence="2" id="KW-0805">Transcription regulation</keyword>
<sequence>MDLDLAQLRALNAAVSTGSLDGAARLLHLTPSAVSQRLRALEVATGRVLLVRSRPVRPTPSGEVVLRLARQIELLADDTLVALGTAITGDDGVLTPRPPTLALAVNADSLATWALPALAPLADEVCLELHRDDEEHTTALLRDGTVVAAVTTDPDPLPGCSVTRLGTMRYRPMVAPRAARRWFPDGPTPAALARAPVVVFDAKDDLQHRWLRSRLPGGEDADPPTHQVPSSAEFRSAVRLGLGWGMLPDLHRADDEAAGHLVVLDPDAFVDVTLHWQQWKLRSPALDRVGEALTTAARRLLLP</sequence>
<dbReference type="Gene3D" id="3.40.190.290">
    <property type="match status" value="1"/>
</dbReference>
<dbReference type="InterPro" id="IPR050176">
    <property type="entry name" value="LTTR"/>
</dbReference>
<proteinExistence type="inferred from homology"/>
<name>A0A1I0V4Y0_9CELL</name>
<dbReference type="SUPFAM" id="SSF46785">
    <property type="entry name" value="Winged helix' DNA-binding domain"/>
    <property type="match status" value="1"/>
</dbReference>
<dbReference type="RefSeq" id="WP_090029858.1">
    <property type="nucleotide sequence ID" value="NZ_BONM01000005.1"/>
</dbReference>
<evidence type="ECO:0000256" key="1">
    <source>
        <dbReference type="ARBA" id="ARBA00009437"/>
    </source>
</evidence>
<dbReference type="InterPro" id="IPR000847">
    <property type="entry name" value="LysR_HTH_N"/>
</dbReference>
<dbReference type="InterPro" id="IPR005119">
    <property type="entry name" value="LysR_subst-bd"/>
</dbReference>